<keyword evidence="5 7" id="KW-0408">Iron</keyword>
<evidence type="ECO:0000256" key="6">
    <source>
        <dbReference type="ARBA" id="ARBA00023033"/>
    </source>
</evidence>
<evidence type="ECO:0000256" key="7">
    <source>
        <dbReference type="RuleBase" id="RU000461"/>
    </source>
</evidence>
<dbReference type="EMBL" id="JEMA01000781">
    <property type="protein sequence ID" value="KYF66017.1"/>
    <property type="molecule type" value="Genomic_DNA"/>
</dbReference>
<evidence type="ECO:0000256" key="5">
    <source>
        <dbReference type="ARBA" id="ARBA00023004"/>
    </source>
</evidence>
<dbReference type="OrthoDB" id="4511384at2"/>
<dbReference type="GO" id="GO:0020037">
    <property type="term" value="F:heme binding"/>
    <property type="evidence" value="ECO:0007669"/>
    <property type="project" value="InterPro"/>
</dbReference>
<dbReference type="InterPro" id="IPR036396">
    <property type="entry name" value="Cyt_P450_sf"/>
</dbReference>
<evidence type="ECO:0000313" key="10">
    <source>
        <dbReference type="Proteomes" id="UP000075260"/>
    </source>
</evidence>
<dbReference type="PANTHER" id="PTHR46696:SF1">
    <property type="entry name" value="CYTOCHROME P450 YJIB-RELATED"/>
    <property type="match status" value="1"/>
</dbReference>
<dbReference type="GO" id="GO:0016705">
    <property type="term" value="F:oxidoreductase activity, acting on paired donors, with incorporation or reduction of molecular oxygen"/>
    <property type="evidence" value="ECO:0007669"/>
    <property type="project" value="InterPro"/>
</dbReference>
<dbReference type="GO" id="GO:0004497">
    <property type="term" value="F:monooxygenase activity"/>
    <property type="evidence" value="ECO:0007669"/>
    <property type="project" value="UniProtKB-KW"/>
</dbReference>
<sequence>MNSPDAPKPDATPAATPATDADLDPFRLQSPETLANPYPVYARLRQEAPVYFSAGYNGWLVTRYDHVAAGFRDPRLSAKRSSAFVTKLPEEVRQRLEPLRRNLASWALLLDPPEHTRIRSLINKAFVPRLVEGLRPRVEALVSDLLDAVAPAGRMDVLRDLGDLLPLLVIGEVLGVPAEDRHKLKGWSNALGGFLGAGRPTLEIAGGALTAVAELEDYFRGVIASRRQSPGSDLLSQLIVAEEQGTILGEQELLSTCCMLLFGGHETTKNLIGNGLLALLLDRSARDELRASPMLLGPAVEELLRYDSPVQWMSRMALEDIELDGVTIPKGDRAFLVLGAANRDPAQFPEPDRLDFHRTDIRHISFGLGVHYCAGAALARMEAQAAISMFLRRFPDAALASGGLTWRMNPGVRGLTAIPVELGKEKAST</sequence>
<dbReference type="InterPro" id="IPR002397">
    <property type="entry name" value="Cyt_P450_B"/>
</dbReference>
<dbReference type="InterPro" id="IPR017972">
    <property type="entry name" value="Cyt_P450_CS"/>
</dbReference>
<dbReference type="Pfam" id="PF00067">
    <property type="entry name" value="p450"/>
    <property type="match status" value="1"/>
</dbReference>
<feature type="region of interest" description="Disordered" evidence="8">
    <location>
        <begin position="1"/>
        <end position="25"/>
    </location>
</feature>
<reference evidence="9 10" key="1">
    <citation type="submission" date="2014-02" db="EMBL/GenBank/DDBJ databases">
        <title>The small core and large imbalanced accessory genome model reveals a collaborative survival strategy of Sorangium cellulosum strains in nature.</title>
        <authorList>
            <person name="Han K."/>
            <person name="Peng R."/>
            <person name="Blom J."/>
            <person name="Li Y.-Z."/>
        </authorList>
    </citation>
    <scope>NUCLEOTIDE SEQUENCE [LARGE SCALE GENOMIC DNA]</scope>
    <source>
        <strain evidence="9 10">So0008-312</strain>
    </source>
</reference>
<dbReference type="RefSeq" id="WP_061610764.1">
    <property type="nucleotide sequence ID" value="NZ_JEMA01000781.1"/>
</dbReference>
<dbReference type="GO" id="GO:0005506">
    <property type="term" value="F:iron ion binding"/>
    <property type="evidence" value="ECO:0007669"/>
    <property type="project" value="InterPro"/>
</dbReference>
<dbReference type="PANTHER" id="PTHR46696">
    <property type="entry name" value="P450, PUTATIVE (EUROFUNG)-RELATED"/>
    <property type="match status" value="1"/>
</dbReference>
<protein>
    <submittedName>
        <fullName evidence="9">Cytochrome</fullName>
    </submittedName>
</protein>
<dbReference type="Gene3D" id="1.10.630.10">
    <property type="entry name" value="Cytochrome P450"/>
    <property type="match status" value="1"/>
</dbReference>
<evidence type="ECO:0000256" key="4">
    <source>
        <dbReference type="ARBA" id="ARBA00023002"/>
    </source>
</evidence>
<dbReference type="SUPFAM" id="SSF48264">
    <property type="entry name" value="Cytochrome P450"/>
    <property type="match status" value="1"/>
</dbReference>
<evidence type="ECO:0000256" key="8">
    <source>
        <dbReference type="SAM" id="MobiDB-lite"/>
    </source>
</evidence>
<keyword evidence="4 7" id="KW-0560">Oxidoreductase</keyword>
<name>A0A150QDE5_SORCE</name>
<evidence type="ECO:0000256" key="3">
    <source>
        <dbReference type="ARBA" id="ARBA00022723"/>
    </source>
</evidence>
<dbReference type="FunFam" id="1.10.630.10:FF:000018">
    <property type="entry name" value="Cytochrome P450 monooxygenase"/>
    <property type="match status" value="1"/>
</dbReference>
<dbReference type="PROSITE" id="PS00086">
    <property type="entry name" value="CYTOCHROME_P450"/>
    <property type="match status" value="1"/>
</dbReference>
<comment type="similarity">
    <text evidence="1 7">Belongs to the cytochrome P450 family.</text>
</comment>
<comment type="caution">
    <text evidence="9">The sequence shown here is derived from an EMBL/GenBank/DDBJ whole genome shotgun (WGS) entry which is preliminary data.</text>
</comment>
<evidence type="ECO:0000313" key="9">
    <source>
        <dbReference type="EMBL" id="KYF66017.1"/>
    </source>
</evidence>
<keyword evidence="6 7" id="KW-0503">Monooxygenase</keyword>
<dbReference type="PRINTS" id="PR00359">
    <property type="entry name" value="BP450"/>
</dbReference>
<accession>A0A150QDE5</accession>
<organism evidence="9 10">
    <name type="scientific">Sorangium cellulosum</name>
    <name type="common">Polyangium cellulosum</name>
    <dbReference type="NCBI Taxonomy" id="56"/>
    <lineage>
        <taxon>Bacteria</taxon>
        <taxon>Pseudomonadati</taxon>
        <taxon>Myxococcota</taxon>
        <taxon>Polyangia</taxon>
        <taxon>Polyangiales</taxon>
        <taxon>Polyangiaceae</taxon>
        <taxon>Sorangium</taxon>
    </lineage>
</organism>
<keyword evidence="2 7" id="KW-0349">Heme</keyword>
<proteinExistence type="inferred from homology"/>
<dbReference type="InterPro" id="IPR001128">
    <property type="entry name" value="Cyt_P450"/>
</dbReference>
<evidence type="ECO:0000256" key="2">
    <source>
        <dbReference type="ARBA" id="ARBA00022617"/>
    </source>
</evidence>
<gene>
    <name evidence="9" type="ORF">BE15_28715</name>
</gene>
<dbReference type="AlphaFoldDB" id="A0A150QDE5"/>
<feature type="compositionally biased region" description="Low complexity" evidence="8">
    <location>
        <begin position="9"/>
        <end position="20"/>
    </location>
</feature>
<evidence type="ECO:0000256" key="1">
    <source>
        <dbReference type="ARBA" id="ARBA00010617"/>
    </source>
</evidence>
<dbReference type="Proteomes" id="UP000075260">
    <property type="component" value="Unassembled WGS sequence"/>
</dbReference>
<keyword evidence="3 7" id="KW-0479">Metal-binding</keyword>
<dbReference type="CDD" id="cd20625">
    <property type="entry name" value="CYP164-like"/>
    <property type="match status" value="1"/>
</dbReference>